<dbReference type="CDD" id="cd08771">
    <property type="entry name" value="DLP_1"/>
    <property type="match status" value="1"/>
</dbReference>
<dbReference type="InterPro" id="IPR022812">
    <property type="entry name" value="Dynamin"/>
</dbReference>
<evidence type="ECO:0000313" key="4">
    <source>
        <dbReference type="EMBL" id="CCO17588.1"/>
    </source>
</evidence>
<keyword evidence="5" id="KW-1185">Reference proteome</keyword>
<dbReference type="PANTHER" id="PTHR11566">
    <property type="entry name" value="DYNAMIN"/>
    <property type="match status" value="1"/>
</dbReference>
<dbReference type="AlphaFoldDB" id="K8F7L4"/>
<dbReference type="Gene3D" id="3.40.50.300">
    <property type="entry name" value="P-loop containing nucleotide triphosphate hydrolases"/>
    <property type="match status" value="1"/>
</dbReference>
<dbReference type="RefSeq" id="XP_007511467.1">
    <property type="nucleotide sequence ID" value="XM_007511405.1"/>
</dbReference>
<dbReference type="GO" id="GO:0005777">
    <property type="term" value="C:peroxisome"/>
    <property type="evidence" value="ECO:0007669"/>
    <property type="project" value="TreeGrafter"/>
</dbReference>
<dbReference type="GO" id="GO:0008270">
    <property type="term" value="F:zinc ion binding"/>
    <property type="evidence" value="ECO:0007669"/>
    <property type="project" value="InterPro"/>
</dbReference>
<sequence length="875" mass="98254">MAASAYGADETDNFINAPSAPQMRAASAKGSGGNRNNSSNAEDLRKSTYWNPQKNSSGAPAFFDPSNEKLYEAYSQLHTLAQEFDKPFDSPAVLVVGHQTDGKSALVEALMGFQFNHVGGGTKTRRPIAINMKYNHNCVEPRCYLVKDDTLGKEEELSLPELQAFIESENARLEQENSFWAKDIVVKIEYKYCPNLTIIDTPGLISAAPGRKFNGMQQQSRMVENLVRAKMQNPDYIILCLEDNSDWSNATTRKAVMECDPDLRRTVVVSTKFDTRIPQFARAADVEMFMHPPRHLLDSPAMLGGGPFFTSVPSGRVGLSRDSMFRSNDHFREAVVQREQADIVELERRLDRRLEPSERARSGLSQLRHFLERLLQQRYLDNVPTIVPVLEREHRHASNKLEETVGELADMNQDKLKEKGRQFYQHFLEKIPELLRGTLAAPPRVFGETLSHEHIRGGAFVSNDGRPVNSENPIPNAEMRLFGGAQYHRALEEFRQIVGEVQCPQVSREDIINACGVDEVHDGVNYTRTACVIAVSRAKDTFEPFVHQLGFRLAHIARRMLPVAMYLLQKEGRILSGHEVFLKKIGSSFAKFVDQRVKECQEKCREDLLSTTNFVTWSLHSGNKSGLRSVLHPDARVDEKNSYGGATSGMSSSSSRDLAKVNPKDQKLMDLVENTLWNRNMKEVTLDVVDLLVRQIYSGIRTYVVQSVELKFNCFFLMPLLNDFSHHLRNEMEDAFDVNLDLVFNVKNVRLALEERQQKLEAELEQMEHIQSKFASIHSQLEVHSGASPATVAAAQAARNGTSFRTAADREMQISSDSVKAAQEMEAGIAHAKEQFAHYSPTNAGVRQQGKTMNSPGTVQSGKSGIRGILSPRNI</sequence>
<feature type="compositionally biased region" description="Polar residues" evidence="2">
    <location>
        <begin position="845"/>
        <end position="863"/>
    </location>
</feature>
<dbReference type="FunFam" id="3.40.50.300:FF:001281">
    <property type="entry name" value="Dynamin-like protein ARC5"/>
    <property type="match status" value="1"/>
</dbReference>
<dbReference type="Proteomes" id="UP000198341">
    <property type="component" value="Chromosome 8"/>
</dbReference>
<dbReference type="PROSITE" id="PS51718">
    <property type="entry name" value="G_DYNAMIN_2"/>
    <property type="match status" value="1"/>
</dbReference>
<feature type="compositionally biased region" description="Polar residues" evidence="2">
    <location>
        <begin position="48"/>
        <end position="58"/>
    </location>
</feature>
<dbReference type="InterPro" id="IPR017947">
    <property type="entry name" value="AryldialkylPase_Zn-BS"/>
</dbReference>
<protein>
    <recommendedName>
        <fullName evidence="3">Dynamin-type G domain-containing protein</fullName>
    </recommendedName>
</protein>
<dbReference type="PANTHER" id="PTHR11566:SF78">
    <property type="entry name" value="DYNAMIN-LIKE PROTEIN ARC5"/>
    <property type="match status" value="1"/>
</dbReference>
<evidence type="ECO:0000313" key="5">
    <source>
        <dbReference type="Proteomes" id="UP000198341"/>
    </source>
</evidence>
<dbReference type="PROSITE" id="PS01322">
    <property type="entry name" value="PHOSPHOTRIESTERASE_1"/>
    <property type="match status" value="1"/>
</dbReference>
<dbReference type="GO" id="GO:0016020">
    <property type="term" value="C:membrane"/>
    <property type="evidence" value="ECO:0007669"/>
    <property type="project" value="TreeGrafter"/>
</dbReference>
<dbReference type="SUPFAM" id="SSF52540">
    <property type="entry name" value="P-loop containing nucleoside triphosphate hydrolases"/>
    <property type="match status" value="1"/>
</dbReference>
<gene>
    <name evidence="4" type="ORF">Bathy08g04440</name>
</gene>
<dbReference type="EMBL" id="FO082271">
    <property type="protein sequence ID" value="CCO17588.1"/>
    <property type="molecule type" value="Genomic_DNA"/>
</dbReference>
<evidence type="ECO:0000259" key="3">
    <source>
        <dbReference type="PROSITE" id="PS51718"/>
    </source>
</evidence>
<evidence type="ECO:0000256" key="2">
    <source>
        <dbReference type="SAM" id="MobiDB-lite"/>
    </source>
</evidence>
<dbReference type="STRING" id="41875.K8F7L4"/>
<proteinExistence type="predicted"/>
<feature type="region of interest" description="Disordered" evidence="2">
    <location>
        <begin position="638"/>
        <end position="660"/>
    </location>
</feature>
<dbReference type="GO" id="GO:0016788">
    <property type="term" value="F:hydrolase activity, acting on ester bonds"/>
    <property type="evidence" value="ECO:0007669"/>
    <property type="project" value="InterPro"/>
</dbReference>
<accession>K8F7L4</accession>
<feature type="coiled-coil region" evidence="1">
    <location>
        <begin position="746"/>
        <end position="773"/>
    </location>
</feature>
<dbReference type="GO" id="GO:0008017">
    <property type="term" value="F:microtubule binding"/>
    <property type="evidence" value="ECO:0007669"/>
    <property type="project" value="TreeGrafter"/>
</dbReference>
<dbReference type="GO" id="GO:0003924">
    <property type="term" value="F:GTPase activity"/>
    <property type="evidence" value="ECO:0007669"/>
    <property type="project" value="InterPro"/>
</dbReference>
<feature type="region of interest" description="Disordered" evidence="2">
    <location>
        <begin position="1"/>
        <end position="62"/>
    </location>
</feature>
<reference evidence="4 5" key="1">
    <citation type="submission" date="2011-10" db="EMBL/GenBank/DDBJ databases">
        <authorList>
            <person name="Genoscope - CEA"/>
        </authorList>
    </citation>
    <scope>NUCLEOTIDE SEQUENCE [LARGE SCALE GENOMIC DNA]</scope>
    <source>
        <strain evidence="4 5">RCC 1105</strain>
    </source>
</reference>
<dbReference type="InterPro" id="IPR027417">
    <property type="entry name" value="P-loop_NTPase"/>
</dbReference>
<dbReference type="eggNOG" id="KOG0446">
    <property type="taxonomic scope" value="Eukaryota"/>
</dbReference>
<dbReference type="KEGG" id="bpg:Bathy08g04440"/>
<feature type="domain" description="Dynamin-type G" evidence="3">
    <location>
        <begin position="87"/>
        <end position="384"/>
    </location>
</feature>
<dbReference type="OrthoDB" id="5061070at2759"/>
<organism evidence="4 5">
    <name type="scientific">Bathycoccus prasinos</name>
    <dbReference type="NCBI Taxonomy" id="41875"/>
    <lineage>
        <taxon>Eukaryota</taxon>
        <taxon>Viridiplantae</taxon>
        <taxon>Chlorophyta</taxon>
        <taxon>Mamiellophyceae</taxon>
        <taxon>Mamiellales</taxon>
        <taxon>Bathycoccaceae</taxon>
        <taxon>Bathycoccus</taxon>
    </lineage>
</organism>
<evidence type="ECO:0000256" key="1">
    <source>
        <dbReference type="SAM" id="Coils"/>
    </source>
</evidence>
<dbReference type="Pfam" id="PF00350">
    <property type="entry name" value="Dynamin_N"/>
    <property type="match status" value="1"/>
</dbReference>
<feature type="region of interest" description="Disordered" evidence="2">
    <location>
        <begin position="845"/>
        <end position="875"/>
    </location>
</feature>
<dbReference type="InterPro" id="IPR001401">
    <property type="entry name" value="Dynamin_GTPase"/>
</dbReference>
<dbReference type="GO" id="GO:0005874">
    <property type="term" value="C:microtubule"/>
    <property type="evidence" value="ECO:0007669"/>
    <property type="project" value="TreeGrafter"/>
</dbReference>
<dbReference type="InterPro" id="IPR045063">
    <property type="entry name" value="Dynamin_N"/>
</dbReference>
<dbReference type="GO" id="GO:0005525">
    <property type="term" value="F:GTP binding"/>
    <property type="evidence" value="ECO:0007669"/>
    <property type="project" value="InterPro"/>
</dbReference>
<dbReference type="GeneID" id="19014423"/>
<feature type="compositionally biased region" description="Low complexity" evidence="2">
    <location>
        <begin position="642"/>
        <end position="655"/>
    </location>
</feature>
<dbReference type="InterPro" id="IPR030381">
    <property type="entry name" value="G_DYNAMIN_dom"/>
</dbReference>
<feature type="compositionally biased region" description="Low complexity" evidence="2">
    <location>
        <begin position="24"/>
        <end position="41"/>
    </location>
</feature>
<dbReference type="SMART" id="SM00053">
    <property type="entry name" value="DYNc"/>
    <property type="match status" value="1"/>
</dbReference>
<dbReference type="GO" id="GO:0016559">
    <property type="term" value="P:peroxisome fission"/>
    <property type="evidence" value="ECO:0007669"/>
    <property type="project" value="TreeGrafter"/>
</dbReference>
<name>K8F7L4_9CHLO</name>
<keyword evidence="1" id="KW-0175">Coiled coil</keyword>
<dbReference type="PRINTS" id="PR00195">
    <property type="entry name" value="DYNAMIN"/>
</dbReference>